<protein>
    <submittedName>
        <fullName evidence="3">Alpha/beta hydrolase family protein</fullName>
    </submittedName>
</protein>
<dbReference type="InterPro" id="IPR053145">
    <property type="entry name" value="AB_hydrolase_Est10"/>
</dbReference>
<dbReference type="InterPro" id="IPR022742">
    <property type="entry name" value="Hydrolase_4"/>
</dbReference>
<evidence type="ECO:0000313" key="4">
    <source>
        <dbReference type="Proteomes" id="UP000318313"/>
    </source>
</evidence>
<keyword evidence="3" id="KW-0378">Hydrolase</keyword>
<evidence type="ECO:0000259" key="2">
    <source>
        <dbReference type="Pfam" id="PF13026"/>
    </source>
</evidence>
<proteinExistence type="predicted"/>
<dbReference type="InterPro" id="IPR024981">
    <property type="entry name" value="DUF3887"/>
</dbReference>
<name>A0A518I8I1_9PLAN</name>
<keyword evidence="4" id="KW-1185">Reference proteome</keyword>
<reference evidence="3 4" key="1">
    <citation type="submission" date="2019-03" db="EMBL/GenBank/DDBJ databases">
        <title>Deep-cultivation of Planctomycetes and their phenomic and genomic characterization uncovers novel biology.</title>
        <authorList>
            <person name="Wiegand S."/>
            <person name="Jogler M."/>
            <person name="Boedeker C."/>
            <person name="Pinto D."/>
            <person name="Vollmers J."/>
            <person name="Rivas-Marin E."/>
            <person name="Kohn T."/>
            <person name="Peeters S.H."/>
            <person name="Heuer A."/>
            <person name="Rast P."/>
            <person name="Oberbeckmann S."/>
            <person name="Bunk B."/>
            <person name="Jeske O."/>
            <person name="Meyerdierks A."/>
            <person name="Storesund J.E."/>
            <person name="Kallscheuer N."/>
            <person name="Luecker S."/>
            <person name="Lage O.M."/>
            <person name="Pohl T."/>
            <person name="Merkel B.J."/>
            <person name="Hornburger P."/>
            <person name="Mueller R.-W."/>
            <person name="Bruemmer F."/>
            <person name="Labrenz M."/>
            <person name="Spormann A.M."/>
            <person name="Op den Camp H."/>
            <person name="Overmann J."/>
            <person name="Amann R."/>
            <person name="Jetten M.S.M."/>
            <person name="Mascher T."/>
            <person name="Medema M.H."/>
            <person name="Devos D.P."/>
            <person name="Kaster A.-K."/>
            <person name="Ovreas L."/>
            <person name="Rohde M."/>
            <person name="Galperin M.Y."/>
            <person name="Jogler C."/>
        </authorList>
    </citation>
    <scope>NUCLEOTIDE SEQUENCE [LARGE SCALE GENOMIC DNA]</scope>
    <source>
        <strain evidence="3 4">Enr17</strain>
    </source>
</reference>
<organism evidence="3 4">
    <name type="scientific">Gimesia fumaroli</name>
    <dbReference type="NCBI Taxonomy" id="2527976"/>
    <lineage>
        <taxon>Bacteria</taxon>
        <taxon>Pseudomonadati</taxon>
        <taxon>Planctomycetota</taxon>
        <taxon>Planctomycetia</taxon>
        <taxon>Planctomycetales</taxon>
        <taxon>Planctomycetaceae</taxon>
        <taxon>Gimesia</taxon>
    </lineage>
</organism>
<dbReference type="InterPro" id="IPR029058">
    <property type="entry name" value="AB_hydrolase_fold"/>
</dbReference>
<evidence type="ECO:0000313" key="3">
    <source>
        <dbReference type="EMBL" id="QDV49374.1"/>
    </source>
</evidence>
<dbReference type="Pfam" id="PF13026">
    <property type="entry name" value="DUF3887"/>
    <property type="match status" value="1"/>
</dbReference>
<dbReference type="Gene3D" id="3.40.50.1820">
    <property type="entry name" value="alpha/beta hydrolase"/>
    <property type="match status" value="1"/>
</dbReference>
<dbReference type="AlphaFoldDB" id="A0A518I8I1"/>
<dbReference type="GO" id="GO:0052689">
    <property type="term" value="F:carboxylic ester hydrolase activity"/>
    <property type="evidence" value="ECO:0007669"/>
    <property type="project" value="TreeGrafter"/>
</dbReference>
<evidence type="ECO:0000259" key="1">
    <source>
        <dbReference type="Pfam" id="PF12146"/>
    </source>
</evidence>
<dbReference type="RefSeq" id="WP_232100975.1">
    <property type="nucleotide sequence ID" value="NZ_CP037452.1"/>
</dbReference>
<dbReference type="Pfam" id="PF12146">
    <property type="entry name" value="Hydrolase_4"/>
    <property type="match status" value="1"/>
</dbReference>
<dbReference type="Proteomes" id="UP000318313">
    <property type="component" value="Chromosome"/>
</dbReference>
<sequence length="444" mass="49309">MQQARFFLVWLMVFILWQSAISAGQAKPDREKLAREFVKQLEQGEFEKAVQRFDTVMTKALPPNKLEAIWKGVLSQYGSLQRIADSRTEAIKKYQIVFVTCQFERGQLDTKVVFTEQNEIAGLFFVPGGVYRTPGYVDKKQFEEVEVTVGAGLWAVPGTLSLPKGDKRVPAVVLVHGSGPHDRDETIGPNKPFRDLAQGLASRGVAVLRYEKRTKHHQLKMALLSGGLTVKEESVDDAVAAVDVLANQPRIETNRIYVLGHSLGGNLLPRIGAASAKIAGFISFAGSVRPLEDLVLDQVKYLFSLDGAVTAEEQQKIDAIKKQVEMVKSPALSADFAASELPLGISAPYWLDLRGYQPAVRAQTLQKPFLILQGERDYQVTMVDFDLWKQALGSRADVTLISYTRLNHLFMAGEGKSTPSEYLTPGHVEKRVIVDIAKWIKAQK</sequence>
<dbReference type="PANTHER" id="PTHR43265:SF1">
    <property type="entry name" value="ESTERASE ESTD"/>
    <property type="match status" value="1"/>
</dbReference>
<accession>A0A518I8I1</accession>
<feature type="domain" description="DUF3887" evidence="2">
    <location>
        <begin position="34"/>
        <end position="123"/>
    </location>
</feature>
<dbReference type="Gene3D" id="3.10.450.590">
    <property type="match status" value="1"/>
</dbReference>
<dbReference type="EMBL" id="CP037452">
    <property type="protein sequence ID" value="QDV49374.1"/>
    <property type="molecule type" value="Genomic_DNA"/>
</dbReference>
<dbReference type="SUPFAM" id="SSF53474">
    <property type="entry name" value="alpha/beta-Hydrolases"/>
    <property type="match status" value="1"/>
</dbReference>
<dbReference type="PANTHER" id="PTHR43265">
    <property type="entry name" value="ESTERASE ESTD"/>
    <property type="match status" value="1"/>
</dbReference>
<dbReference type="KEGG" id="gfm:Enr17x_13910"/>
<gene>
    <name evidence="3" type="ORF">Enr17x_13910</name>
</gene>
<feature type="domain" description="Serine aminopeptidase S33" evidence="1">
    <location>
        <begin position="171"/>
        <end position="411"/>
    </location>
</feature>